<evidence type="ECO:0000256" key="4">
    <source>
        <dbReference type="HAMAP-Rule" id="MF_02217"/>
    </source>
</evidence>
<organism evidence="5 6">
    <name type="scientific">Loigolactobacillus bifermentans DSM 20003</name>
    <dbReference type="NCBI Taxonomy" id="1423726"/>
    <lineage>
        <taxon>Bacteria</taxon>
        <taxon>Bacillati</taxon>
        <taxon>Bacillota</taxon>
        <taxon>Bacilli</taxon>
        <taxon>Lactobacillales</taxon>
        <taxon>Lactobacillaceae</taxon>
        <taxon>Loigolactobacillus</taxon>
    </lineage>
</organism>
<dbReference type="PANTHER" id="PTHR10509:SF14">
    <property type="entry name" value="CAFFEOYL-COA O-METHYLTRANSFERASE 3-RELATED"/>
    <property type="match status" value="1"/>
</dbReference>
<keyword evidence="1 4" id="KW-0489">Methyltransferase</keyword>
<comment type="catalytic activity">
    <reaction evidence="4">
        <text>5-hydroxyuridine(34) in tRNA + S-adenosyl-L-methionine = 5-methoxyuridine(34) in tRNA + S-adenosyl-L-homocysteine + H(+)</text>
        <dbReference type="Rhea" id="RHEA:60524"/>
        <dbReference type="Rhea" id="RHEA-COMP:13381"/>
        <dbReference type="Rhea" id="RHEA-COMP:15591"/>
        <dbReference type="ChEBI" id="CHEBI:15378"/>
        <dbReference type="ChEBI" id="CHEBI:57856"/>
        <dbReference type="ChEBI" id="CHEBI:59789"/>
        <dbReference type="ChEBI" id="CHEBI:136877"/>
        <dbReference type="ChEBI" id="CHEBI:143860"/>
    </reaction>
</comment>
<dbReference type="InterPro" id="IPR002935">
    <property type="entry name" value="SAM_O-MeTrfase"/>
</dbReference>
<dbReference type="AlphaFoldDB" id="A0A0R1HA51"/>
<dbReference type="SUPFAM" id="SSF53335">
    <property type="entry name" value="S-adenosyl-L-methionine-dependent methyltransferases"/>
    <property type="match status" value="1"/>
</dbReference>
<dbReference type="InterPro" id="IPR043675">
    <property type="entry name" value="TrmR_methyltr"/>
</dbReference>
<keyword evidence="2 4" id="KW-0808">Transferase</keyword>
<gene>
    <name evidence="4" type="primary">trmR</name>
    <name evidence="5" type="ORF">FC07_GL002334</name>
</gene>
<dbReference type="CDD" id="cd02440">
    <property type="entry name" value="AdoMet_MTases"/>
    <property type="match status" value="1"/>
</dbReference>
<name>A0A0R1HA51_9LACO</name>
<protein>
    <recommendedName>
        <fullName evidence="4">tRNA 5-hydroxyuridine methyltransferase</fullName>
        <ecNumber evidence="4">2.1.1.-</ecNumber>
    </recommendedName>
    <alternativeName>
        <fullName evidence="4">ho5U methyltransferase</fullName>
    </alternativeName>
</protein>
<evidence type="ECO:0000256" key="1">
    <source>
        <dbReference type="ARBA" id="ARBA00022603"/>
    </source>
</evidence>
<evidence type="ECO:0000313" key="6">
    <source>
        <dbReference type="Proteomes" id="UP000051461"/>
    </source>
</evidence>
<comment type="similarity">
    <text evidence="4">Belongs to the class I-like SAM-binding methyltransferase superfamily. Cation-dependent O-methyltransferase family.</text>
</comment>
<feature type="binding site" evidence="4">
    <location>
        <position position="135"/>
    </location>
    <ligand>
        <name>S-adenosyl-L-methionine</name>
        <dbReference type="ChEBI" id="CHEBI:59789"/>
    </ligand>
</feature>
<dbReference type="EC" id="2.1.1.-" evidence="4"/>
<comment type="function">
    <text evidence="4">Catalyzes the methylation of 5-hydroxyuridine (ho5U) to form 5-methoxyuridine (mo5U) at position 34 in tRNAs.</text>
</comment>
<dbReference type="Gene3D" id="3.40.50.150">
    <property type="entry name" value="Vaccinia Virus protein VP39"/>
    <property type="match status" value="1"/>
</dbReference>
<reference evidence="5 6" key="1">
    <citation type="journal article" date="2015" name="Genome Announc.">
        <title>Expanding the biotechnology potential of lactobacilli through comparative genomics of 213 strains and associated genera.</title>
        <authorList>
            <person name="Sun Z."/>
            <person name="Harris H.M."/>
            <person name="McCann A."/>
            <person name="Guo C."/>
            <person name="Argimon S."/>
            <person name="Zhang W."/>
            <person name="Yang X."/>
            <person name="Jeffery I.B."/>
            <person name="Cooney J.C."/>
            <person name="Kagawa T.F."/>
            <person name="Liu W."/>
            <person name="Song Y."/>
            <person name="Salvetti E."/>
            <person name="Wrobel A."/>
            <person name="Rasinkangas P."/>
            <person name="Parkhill J."/>
            <person name="Rea M.C."/>
            <person name="O'Sullivan O."/>
            <person name="Ritari J."/>
            <person name="Douillard F.P."/>
            <person name="Paul Ross R."/>
            <person name="Yang R."/>
            <person name="Briner A.E."/>
            <person name="Felis G.E."/>
            <person name="de Vos W.M."/>
            <person name="Barrangou R."/>
            <person name="Klaenhammer T.R."/>
            <person name="Caufield P.W."/>
            <person name="Cui Y."/>
            <person name="Zhang H."/>
            <person name="O'Toole P.W."/>
        </authorList>
    </citation>
    <scope>NUCLEOTIDE SEQUENCE [LARGE SCALE GENOMIC DNA]</scope>
    <source>
        <strain evidence="5 6">DSM 20003</strain>
    </source>
</reference>
<dbReference type="PROSITE" id="PS51682">
    <property type="entry name" value="SAM_OMT_I"/>
    <property type="match status" value="1"/>
</dbReference>
<keyword evidence="6" id="KW-1185">Reference proteome</keyword>
<feature type="binding site" evidence="4">
    <location>
        <begin position="117"/>
        <end position="118"/>
    </location>
    <ligand>
        <name>S-adenosyl-L-methionine</name>
        <dbReference type="ChEBI" id="CHEBI:59789"/>
    </ligand>
</feature>
<keyword evidence="3 4" id="KW-0949">S-adenosyl-L-methionine</keyword>
<evidence type="ECO:0000256" key="2">
    <source>
        <dbReference type="ARBA" id="ARBA00022679"/>
    </source>
</evidence>
<dbReference type="GO" id="GO:0008171">
    <property type="term" value="F:O-methyltransferase activity"/>
    <property type="evidence" value="ECO:0007669"/>
    <property type="project" value="InterPro"/>
</dbReference>
<proteinExistence type="inferred from homology"/>
<evidence type="ECO:0000256" key="3">
    <source>
        <dbReference type="ARBA" id="ARBA00022691"/>
    </source>
</evidence>
<dbReference type="STRING" id="1423726.FC07_GL002334"/>
<feature type="binding site" evidence="4">
    <location>
        <position position="89"/>
    </location>
    <ligand>
        <name>S-adenosyl-L-methionine</name>
        <dbReference type="ChEBI" id="CHEBI:59789"/>
    </ligand>
</feature>
<feature type="binding site" evidence="4">
    <location>
        <position position="41"/>
    </location>
    <ligand>
        <name>S-adenosyl-L-methionine</name>
        <dbReference type="ChEBI" id="CHEBI:59789"/>
    </ligand>
</feature>
<comment type="caution">
    <text evidence="5">The sequence shown here is derived from an EMBL/GenBank/DDBJ whole genome shotgun (WGS) entry which is preliminary data.</text>
</comment>
<dbReference type="InterPro" id="IPR050362">
    <property type="entry name" value="Cation-dep_OMT"/>
</dbReference>
<dbReference type="Proteomes" id="UP000051461">
    <property type="component" value="Unassembled WGS sequence"/>
</dbReference>
<accession>A0A0R1HA51</accession>
<dbReference type="GO" id="GO:0016300">
    <property type="term" value="F:tRNA (uridine) methyltransferase activity"/>
    <property type="evidence" value="ECO:0007669"/>
    <property type="project" value="UniProtKB-UniRule"/>
</dbReference>
<dbReference type="GO" id="GO:0008757">
    <property type="term" value="F:S-adenosylmethionine-dependent methyltransferase activity"/>
    <property type="evidence" value="ECO:0007669"/>
    <property type="project" value="TreeGrafter"/>
</dbReference>
<dbReference type="PATRIC" id="fig|1423726.3.peg.2422"/>
<sequence length="217" mass="23950">MMHRPLIEGRTLNYLRSGQGFFEGTLGQIEREATAAGVPVIPAETAHFMQTLFYGIQPEQVLEVGTAIGFSAAVMLAAMGPTGHVTTIDRFDVMREHAQTNFKRLGITNQVTLMAGEAAEILPTLTGPYDVIFLDGAKAKYLDFLPDCLRLLQPHGYLLIDDIFQGGTIFNSPKTIKHRNKAIHRKLNQLLDHVFRAPNLQASLLPLGDGLLMITPR</sequence>
<dbReference type="HAMAP" id="MF_02217">
    <property type="entry name" value="TrmR_methyltr"/>
    <property type="match status" value="1"/>
</dbReference>
<keyword evidence="4" id="KW-0819">tRNA processing</keyword>
<comment type="subunit">
    <text evidence="4">Homodimer.</text>
</comment>
<dbReference type="EMBL" id="AZDA01000002">
    <property type="protein sequence ID" value="KRK40932.1"/>
    <property type="molecule type" value="Genomic_DNA"/>
</dbReference>
<dbReference type="PANTHER" id="PTHR10509">
    <property type="entry name" value="O-METHYLTRANSFERASE-RELATED"/>
    <property type="match status" value="1"/>
</dbReference>
<dbReference type="Pfam" id="PF01596">
    <property type="entry name" value="Methyltransf_3"/>
    <property type="match status" value="1"/>
</dbReference>
<dbReference type="InterPro" id="IPR029063">
    <property type="entry name" value="SAM-dependent_MTases_sf"/>
</dbReference>
<feature type="binding site" evidence="4">
    <location>
        <position position="71"/>
    </location>
    <ligand>
        <name>S-adenosyl-L-methionine</name>
        <dbReference type="ChEBI" id="CHEBI:59789"/>
    </ligand>
</feature>
<evidence type="ECO:0000313" key="5">
    <source>
        <dbReference type="EMBL" id="KRK40932.1"/>
    </source>
</evidence>
<comment type="caution">
    <text evidence="4">Lacks conserved residue(s) required for the propagation of feature annotation.</text>
</comment>
<dbReference type="GO" id="GO:0030488">
    <property type="term" value="P:tRNA methylation"/>
    <property type="evidence" value="ECO:0007669"/>
    <property type="project" value="UniProtKB-UniRule"/>
</dbReference>